<feature type="region of interest" description="Disordered" evidence="5">
    <location>
        <begin position="124"/>
        <end position="148"/>
    </location>
</feature>
<dbReference type="GO" id="GO:0051056">
    <property type="term" value="P:regulation of small GTPase mediated signal transduction"/>
    <property type="evidence" value="ECO:0007669"/>
    <property type="project" value="InterPro"/>
</dbReference>
<dbReference type="InterPro" id="IPR041489">
    <property type="entry name" value="PDZ_6"/>
</dbReference>
<keyword evidence="8" id="KW-1185">Reference proteome</keyword>
<evidence type="ECO:0000256" key="4">
    <source>
        <dbReference type="SAM" id="Coils"/>
    </source>
</evidence>
<reference evidence="9" key="1">
    <citation type="submission" date="2016-11" db="UniProtKB">
        <authorList>
            <consortium name="WormBaseParasite"/>
        </authorList>
    </citation>
    <scope>IDENTIFICATION</scope>
</reference>
<dbReference type="InterPro" id="IPR035974">
    <property type="entry name" value="Rap/Ran-GAP_sf"/>
</dbReference>
<evidence type="ECO:0000313" key="9">
    <source>
        <dbReference type="WBParaSite" id="L893_g1228.t1"/>
    </source>
</evidence>
<feature type="compositionally biased region" description="Polar residues" evidence="5">
    <location>
        <begin position="127"/>
        <end position="139"/>
    </location>
</feature>
<feature type="region of interest" description="Disordered" evidence="5">
    <location>
        <begin position="775"/>
        <end position="841"/>
    </location>
</feature>
<dbReference type="Gene3D" id="2.30.42.10">
    <property type="match status" value="1"/>
</dbReference>
<sequence>MGLTYEPDGTISDLHDSHAASSAQAWAIMGKSAESMSSNSSPVLSTSVSYTTVAHTPTTPSTHHSFAAHCEATTSSADGESTACNKDLTVSEWQTQYPQQCAYHDCRSLAAAWGLGWPVTEEEARSNKNTPCSAHAQHQLSEEDNGDGKANDIVDTCPFYRNEIGGEPIRQIALTRTTGTRPPFALNDIESWQREHTAAEVGVLEDVSNVYCGQKLCAERQKKIVVEPQDLGCYYYRHCFGGKAHSNYLGISDTHGPIAVSMIKDRMFDNSMNECHIFRLIVRVSDLVTLRFCVPEEVISETPNEHRSSRSTLRELLELFCPKVSFSCLKPAVSSQKVEELLMKIDETPMYTRYKIGVLLCKAGQQTEEEMYNNQKSSDAFDEFLDFLGRRVCLKDFDKYKGGLDTRGDTTGTHSLFADYAGNEIMFHVSTLLPFTPSNKQQLSRKRHIGNDMVTVIFQEPGSLPFKAVTMRSHFQHVFIIVRVDNACTEHVTYRVAVSRAKSVPAFGPAIPEGGRFTKNAKFRNFLLTKILNAENAVQRSKRFAYLTSRTRREALKDLADKYVQPPVNEGAAKLASRILGGSVRRRERLLPRPINEYCLRGAFSWVVEVQDHSTGQRVQCVLGISVDTLVLLEPPSGATIFATSTQSVLGWTIGDCGFKLYYDHGEIIVFRCLSNSDGDAESAALIKRLETVTNGAETKELMFKRSKSHSGFGFTIEDEGIVTSVEMGQLAWIAGLRQGSRVVEIDSQPVAILTKDQMSQILAEADSIRLLVIPQSPDGSPRRGCADPRCPVAKGVEPTPINDDGLPMGPVQYRDNYNPYASASSVDDSPRGAVPRNPSISSTKAYSLVAAQPSLHPKQVKFQKIRRSESDPSAVERVSRSLTNSSDPTVLRDQIDKLKTELSRMQIDYDELSRSREAQVQVLQSEFETYRSETERRLRELQRENELLKK</sequence>
<evidence type="ECO:0000256" key="3">
    <source>
        <dbReference type="ARBA" id="ARBA00023054"/>
    </source>
</evidence>
<dbReference type="Gene3D" id="3.40.50.11210">
    <property type="entry name" value="Rap/Ran-GAP"/>
    <property type="match status" value="1"/>
</dbReference>
<dbReference type="PANTHER" id="PTHR15711:SF22">
    <property type="entry name" value="RAP-GAP DOMAIN-CONTAINING PROTEIN"/>
    <property type="match status" value="1"/>
</dbReference>
<feature type="coiled-coil region" evidence="4">
    <location>
        <begin position="896"/>
        <end position="945"/>
    </location>
</feature>
<accession>A0A1I7Y376</accession>
<dbReference type="Proteomes" id="UP000095287">
    <property type="component" value="Unplaced"/>
</dbReference>
<keyword evidence="1" id="KW-0343">GTPase activation</keyword>
<dbReference type="Pfam" id="PF17820">
    <property type="entry name" value="PDZ_6"/>
    <property type="match status" value="1"/>
</dbReference>
<dbReference type="GO" id="GO:0005096">
    <property type="term" value="F:GTPase activator activity"/>
    <property type="evidence" value="ECO:0007669"/>
    <property type="project" value="UniProtKB-KW"/>
</dbReference>
<feature type="domain" description="PDZ" evidence="7">
    <location>
        <begin position="701"/>
        <end position="778"/>
    </location>
</feature>
<dbReference type="PROSITE" id="PS50085">
    <property type="entry name" value="RAPGAP"/>
    <property type="match status" value="1"/>
</dbReference>
<dbReference type="GO" id="GO:0005737">
    <property type="term" value="C:cytoplasm"/>
    <property type="evidence" value="ECO:0007669"/>
    <property type="project" value="TreeGrafter"/>
</dbReference>
<organism evidence="8 9">
    <name type="scientific">Steinernema glaseri</name>
    <dbReference type="NCBI Taxonomy" id="37863"/>
    <lineage>
        <taxon>Eukaryota</taxon>
        <taxon>Metazoa</taxon>
        <taxon>Ecdysozoa</taxon>
        <taxon>Nematoda</taxon>
        <taxon>Chromadorea</taxon>
        <taxon>Rhabditida</taxon>
        <taxon>Tylenchina</taxon>
        <taxon>Panagrolaimomorpha</taxon>
        <taxon>Strongyloidoidea</taxon>
        <taxon>Steinernematidae</taxon>
        <taxon>Steinernema</taxon>
    </lineage>
</organism>
<dbReference type="InterPro" id="IPR036034">
    <property type="entry name" value="PDZ_sf"/>
</dbReference>
<keyword evidence="3 4" id="KW-0175">Coiled coil</keyword>
<feature type="domain" description="Rap-GAP" evidence="6">
    <location>
        <begin position="342"/>
        <end position="559"/>
    </location>
</feature>
<dbReference type="FunFam" id="3.40.50.11210:FF:000002">
    <property type="entry name" value="Signal-induced proliferation-associated 1-like protein 1"/>
    <property type="match status" value="1"/>
</dbReference>
<dbReference type="InterPro" id="IPR000331">
    <property type="entry name" value="Rap/Ran_GAP_dom"/>
</dbReference>
<keyword evidence="2" id="KW-0597">Phosphoprotein</keyword>
<evidence type="ECO:0000259" key="7">
    <source>
        <dbReference type="PROSITE" id="PS50106"/>
    </source>
</evidence>
<dbReference type="Pfam" id="PF21022">
    <property type="entry name" value="Rap-GAP_dimer"/>
    <property type="match status" value="1"/>
</dbReference>
<dbReference type="PANTHER" id="PTHR15711">
    <property type="entry name" value="RAP GTPASE-ACTIVATING PROTEIN"/>
    <property type="match status" value="1"/>
</dbReference>
<dbReference type="InterPro" id="IPR050989">
    <property type="entry name" value="Rap1_Ran_GAP"/>
</dbReference>
<dbReference type="SUPFAM" id="SSF111347">
    <property type="entry name" value="Rap/Ran-GAP"/>
    <property type="match status" value="1"/>
</dbReference>
<proteinExistence type="predicted"/>
<dbReference type="AlphaFoldDB" id="A0A1I7Y376"/>
<name>A0A1I7Y376_9BILA</name>
<dbReference type="SUPFAM" id="SSF50156">
    <property type="entry name" value="PDZ domain-like"/>
    <property type="match status" value="1"/>
</dbReference>
<evidence type="ECO:0000313" key="8">
    <source>
        <dbReference type="Proteomes" id="UP000095287"/>
    </source>
</evidence>
<dbReference type="PROSITE" id="PS50106">
    <property type="entry name" value="PDZ"/>
    <property type="match status" value="1"/>
</dbReference>
<evidence type="ECO:0000256" key="1">
    <source>
        <dbReference type="ARBA" id="ARBA00022468"/>
    </source>
</evidence>
<evidence type="ECO:0000259" key="6">
    <source>
        <dbReference type="PROSITE" id="PS50085"/>
    </source>
</evidence>
<dbReference type="Pfam" id="PF02145">
    <property type="entry name" value="Rap_GAP"/>
    <property type="match status" value="1"/>
</dbReference>
<dbReference type="Gene3D" id="6.10.140.210">
    <property type="match status" value="1"/>
</dbReference>
<protein>
    <submittedName>
        <fullName evidence="9">Rap-GAP domain-containing protein</fullName>
    </submittedName>
</protein>
<dbReference type="SMART" id="SM00228">
    <property type="entry name" value="PDZ"/>
    <property type="match status" value="1"/>
</dbReference>
<evidence type="ECO:0000256" key="2">
    <source>
        <dbReference type="ARBA" id="ARBA00022553"/>
    </source>
</evidence>
<dbReference type="InterPro" id="IPR001478">
    <property type="entry name" value="PDZ"/>
</dbReference>
<dbReference type="WBParaSite" id="L893_g1228.t1">
    <property type="protein sequence ID" value="L893_g1228.t1"/>
    <property type="gene ID" value="L893_g1228"/>
</dbReference>
<evidence type="ECO:0000256" key="5">
    <source>
        <dbReference type="SAM" id="MobiDB-lite"/>
    </source>
</evidence>
<feature type="region of interest" description="Disordered" evidence="5">
    <location>
        <begin position="868"/>
        <end position="889"/>
    </location>
</feature>